<evidence type="ECO:0000313" key="1">
    <source>
        <dbReference type="EMBL" id="MBF8378079.1"/>
    </source>
</evidence>
<protein>
    <submittedName>
        <fullName evidence="1">Uncharacterized protein</fullName>
    </submittedName>
</protein>
<proteinExistence type="predicted"/>
<gene>
    <name evidence="1" type="ORF">IW967_09395</name>
</gene>
<comment type="caution">
    <text evidence="1">The sequence shown here is derived from an EMBL/GenBank/DDBJ whole genome shotgun (WGS) entry which is preliminary data.</text>
</comment>
<organism evidence="1 2">
    <name type="scientific">Alicyclobacillus mali</name>
    <name type="common">ex Roth et al. 2021</name>
    <dbReference type="NCBI Taxonomy" id="1123961"/>
    <lineage>
        <taxon>Bacteria</taxon>
        <taxon>Bacillati</taxon>
        <taxon>Bacillota</taxon>
        <taxon>Bacilli</taxon>
        <taxon>Bacillales</taxon>
        <taxon>Alicyclobacillaceae</taxon>
        <taxon>Alicyclobacillus</taxon>
    </lineage>
</organism>
<evidence type="ECO:0000313" key="2">
    <source>
        <dbReference type="Proteomes" id="UP000642910"/>
    </source>
</evidence>
<accession>A0ABS0F450</accession>
<dbReference type="RefSeq" id="WP_067850322.1">
    <property type="nucleotide sequence ID" value="NZ_JADPKZ010000040.1"/>
</dbReference>
<name>A0ABS0F450_9BACL</name>
<reference evidence="1 2" key="1">
    <citation type="submission" date="2020-11" db="EMBL/GenBank/DDBJ databases">
        <title>Genomic insight of Alicyclobacillus mali FL 18 reveals a new arsenic-resistant strain, with potential in environmental biotechnology.</title>
        <authorList>
            <person name="Fiorentino G."/>
            <person name="Gallo G."/>
            <person name="Aulitto M."/>
        </authorList>
    </citation>
    <scope>NUCLEOTIDE SEQUENCE [LARGE SCALE GENOMIC DNA]</scope>
    <source>
        <strain evidence="1 2">FL 18</strain>
    </source>
</reference>
<keyword evidence="2" id="KW-1185">Reference proteome</keyword>
<dbReference type="EMBL" id="JADPKZ010000040">
    <property type="protein sequence ID" value="MBF8378079.1"/>
    <property type="molecule type" value="Genomic_DNA"/>
</dbReference>
<dbReference type="Proteomes" id="UP000642910">
    <property type="component" value="Unassembled WGS sequence"/>
</dbReference>
<sequence length="135" mass="14216">MWMAVAFAAAVAVYLGCALAGRFVHGASSRPQACEWLVLVTEGCGGAVEGVLRKACGRWRSPASRVVVIDVAPADEARAVVERLAERMACAVTYMAVSDRAEADREVAAIRLGCAPECRVRVIRVVGAVSARAAQ</sequence>